<dbReference type="InterPro" id="IPR022742">
    <property type="entry name" value="Hydrolase_4"/>
</dbReference>
<dbReference type="Gene3D" id="3.40.50.1820">
    <property type="entry name" value="alpha/beta hydrolase"/>
    <property type="match status" value="1"/>
</dbReference>
<gene>
    <name evidence="6" type="ORF">DDE83_002953</name>
</gene>
<evidence type="ECO:0000256" key="2">
    <source>
        <dbReference type="ARBA" id="ARBA00005668"/>
    </source>
</evidence>
<evidence type="ECO:0000256" key="1">
    <source>
        <dbReference type="ARBA" id="ARBA00004275"/>
    </source>
</evidence>
<dbReference type="PRINTS" id="PR00111">
    <property type="entry name" value="ABHYDROLASE"/>
</dbReference>
<organism evidence="6 7">
    <name type="scientific">Stemphylium lycopersici</name>
    <name type="common">Tomato gray leaf spot disease fungus</name>
    <name type="synonym">Thyrospora lycopersici</name>
    <dbReference type="NCBI Taxonomy" id="183478"/>
    <lineage>
        <taxon>Eukaryota</taxon>
        <taxon>Fungi</taxon>
        <taxon>Dikarya</taxon>
        <taxon>Ascomycota</taxon>
        <taxon>Pezizomycotina</taxon>
        <taxon>Dothideomycetes</taxon>
        <taxon>Pleosporomycetidae</taxon>
        <taxon>Pleosporales</taxon>
        <taxon>Pleosporineae</taxon>
        <taxon>Pleosporaceae</taxon>
        <taxon>Stemphylium</taxon>
    </lineage>
</organism>
<keyword evidence="3" id="KW-0843">Virulence</keyword>
<dbReference type="InterPro" id="IPR000073">
    <property type="entry name" value="AB_hydrolase_1"/>
</dbReference>
<keyword evidence="7" id="KW-1185">Reference proteome</keyword>
<protein>
    <submittedName>
        <fullName evidence="6">3-oxoadipate enol-lactone hydrolase</fullName>
    </submittedName>
</protein>
<accession>A0A364N9E7</accession>
<evidence type="ECO:0000313" key="6">
    <source>
        <dbReference type="EMBL" id="RAR13631.1"/>
    </source>
</evidence>
<dbReference type="STRING" id="183478.A0A364N9E7"/>
<dbReference type="InterPro" id="IPR029058">
    <property type="entry name" value="AB_hydrolase_fold"/>
</dbReference>
<evidence type="ECO:0000259" key="5">
    <source>
        <dbReference type="Pfam" id="PF12146"/>
    </source>
</evidence>
<keyword evidence="6" id="KW-0378">Hydrolase</keyword>
<reference evidence="7" key="1">
    <citation type="submission" date="2018-05" db="EMBL/GenBank/DDBJ databases">
        <title>Draft genome sequence of Stemphylium lycopersici strain CIDEFI 213.</title>
        <authorList>
            <person name="Medina R."/>
            <person name="Franco M.E.E."/>
            <person name="Lucentini C.G."/>
            <person name="Saparrat M.C.N."/>
            <person name="Balatti P.A."/>
        </authorList>
    </citation>
    <scope>NUCLEOTIDE SEQUENCE [LARGE SCALE GENOMIC DNA]</scope>
    <source>
        <strain evidence="7">CIDEFI 213</strain>
    </source>
</reference>
<keyword evidence="4" id="KW-0576">Peroxisome</keyword>
<comment type="caution">
    <text evidence="6">The sequence shown here is derived from an EMBL/GenBank/DDBJ whole genome shotgun (WGS) entry which is preliminary data.</text>
</comment>
<dbReference type="GO" id="GO:0016020">
    <property type="term" value="C:membrane"/>
    <property type="evidence" value="ECO:0007669"/>
    <property type="project" value="TreeGrafter"/>
</dbReference>
<feature type="domain" description="Serine aminopeptidase S33" evidence="5">
    <location>
        <begin position="23"/>
        <end position="244"/>
    </location>
</feature>
<comment type="subcellular location">
    <subcellularLocation>
        <location evidence="1">Peroxisome</location>
    </subcellularLocation>
</comment>
<dbReference type="GO" id="GO:0005777">
    <property type="term" value="C:peroxisome"/>
    <property type="evidence" value="ECO:0007669"/>
    <property type="project" value="UniProtKB-SubCell"/>
</dbReference>
<evidence type="ECO:0000256" key="3">
    <source>
        <dbReference type="ARBA" id="ARBA00023026"/>
    </source>
</evidence>
<dbReference type="Proteomes" id="UP000249619">
    <property type="component" value="Unassembled WGS sequence"/>
</dbReference>
<dbReference type="EMBL" id="QGDH01000032">
    <property type="protein sequence ID" value="RAR13631.1"/>
    <property type="molecule type" value="Genomic_DNA"/>
</dbReference>
<comment type="similarity">
    <text evidence="2">Belongs to the AB hydrolase superfamily. AKT2 hydrolase family.</text>
</comment>
<name>A0A364N9E7_STELY</name>
<dbReference type="InterPro" id="IPR050266">
    <property type="entry name" value="AB_hydrolase_sf"/>
</dbReference>
<dbReference type="Pfam" id="PF12146">
    <property type="entry name" value="Hydrolase_4"/>
    <property type="match status" value="1"/>
</dbReference>
<dbReference type="SUPFAM" id="SSF53474">
    <property type="entry name" value="alpha/beta-Hydrolases"/>
    <property type="match status" value="1"/>
</dbReference>
<dbReference type="GO" id="GO:0047372">
    <property type="term" value="F:monoacylglycerol lipase activity"/>
    <property type="evidence" value="ECO:0007669"/>
    <property type="project" value="TreeGrafter"/>
</dbReference>
<dbReference type="PANTHER" id="PTHR43798:SF5">
    <property type="entry name" value="MONOACYLGLYCEROL LIPASE ABHD6"/>
    <property type="match status" value="1"/>
</dbReference>
<sequence length="265" mass="28857">MPFLQLGYKRIHYADLKPEGGDIREIFILMHGLGSSQNYYYAVSQKLVASGFRCIVFDSTGAGRSSHTFVEQSVETMGDDVVGVLDALEVEKAVFVGHSMGGIVGAHLAAERSDRIVAAILIGPVYPNPGLTPIFEKRIEAVEKDGMQSMADSIPQAAVGKKTSPLAKAMIRELLLSQDPAGYVSNCRVIINATPPRYSKICVPVLILAGDEDKSAPLEGCKKMFGEIGSSEKRLEVMEGVGHWHCLEAFDEVARLIEGFYHEIQ</sequence>
<proteinExistence type="inferred from homology"/>
<dbReference type="AlphaFoldDB" id="A0A364N9E7"/>
<dbReference type="GO" id="GO:0046464">
    <property type="term" value="P:acylglycerol catabolic process"/>
    <property type="evidence" value="ECO:0007669"/>
    <property type="project" value="TreeGrafter"/>
</dbReference>
<evidence type="ECO:0000256" key="4">
    <source>
        <dbReference type="ARBA" id="ARBA00023140"/>
    </source>
</evidence>
<dbReference type="PANTHER" id="PTHR43798">
    <property type="entry name" value="MONOACYLGLYCEROL LIPASE"/>
    <property type="match status" value="1"/>
</dbReference>
<evidence type="ECO:0000313" key="7">
    <source>
        <dbReference type="Proteomes" id="UP000249619"/>
    </source>
</evidence>
<dbReference type="OrthoDB" id="408373at2759"/>